<protein>
    <recommendedName>
        <fullName evidence="7">Heterokaryon incompatibility domain-containing protein</fullName>
    </recommendedName>
</protein>
<dbReference type="Pfam" id="PF06985">
    <property type="entry name" value="HET"/>
    <property type="match status" value="1"/>
</dbReference>
<feature type="repeat" description="ANK" evidence="2">
    <location>
        <begin position="959"/>
        <end position="991"/>
    </location>
</feature>
<dbReference type="AlphaFoldDB" id="A0A8K0VYN7"/>
<evidence type="ECO:0000256" key="2">
    <source>
        <dbReference type="PROSITE-ProRule" id="PRU00023"/>
    </source>
</evidence>
<accession>A0A8K0VYN7</accession>
<dbReference type="SUPFAM" id="SSF52540">
    <property type="entry name" value="P-loop containing nucleoside triphosphate hydrolases"/>
    <property type="match status" value="1"/>
</dbReference>
<feature type="repeat" description="ANK" evidence="2">
    <location>
        <begin position="926"/>
        <end position="958"/>
    </location>
</feature>
<keyword evidence="1" id="KW-0677">Repeat</keyword>
<dbReference type="InterPro" id="IPR027417">
    <property type="entry name" value="P-loop_NTPase"/>
</dbReference>
<dbReference type="Pfam" id="PF12796">
    <property type="entry name" value="Ank_2"/>
    <property type="match status" value="2"/>
</dbReference>
<reference evidence="5" key="1">
    <citation type="journal article" date="2021" name="Nat. Commun.">
        <title>Genetic determinants of endophytism in the Arabidopsis root mycobiome.</title>
        <authorList>
            <person name="Mesny F."/>
            <person name="Miyauchi S."/>
            <person name="Thiergart T."/>
            <person name="Pickel B."/>
            <person name="Atanasova L."/>
            <person name="Karlsson M."/>
            <person name="Huettel B."/>
            <person name="Barry K.W."/>
            <person name="Haridas S."/>
            <person name="Chen C."/>
            <person name="Bauer D."/>
            <person name="Andreopoulos W."/>
            <person name="Pangilinan J."/>
            <person name="LaButti K."/>
            <person name="Riley R."/>
            <person name="Lipzen A."/>
            <person name="Clum A."/>
            <person name="Drula E."/>
            <person name="Henrissat B."/>
            <person name="Kohler A."/>
            <person name="Grigoriev I.V."/>
            <person name="Martin F.M."/>
            <person name="Hacquard S."/>
        </authorList>
    </citation>
    <scope>NUCLEOTIDE SEQUENCE</scope>
    <source>
        <strain evidence="5">MPI-SDFR-AT-0120</strain>
    </source>
</reference>
<dbReference type="Gene3D" id="3.40.50.300">
    <property type="entry name" value="P-loop containing nucleotide triphosphate hydrolases"/>
    <property type="match status" value="1"/>
</dbReference>
<organism evidence="5 6">
    <name type="scientific">Paraphoma chrysanthemicola</name>
    <dbReference type="NCBI Taxonomy" id="798071"/>
    <lineage>
        <taxon>Eukaryota</taxon>
        <taxon>Fungi</taxon>
        <taxon>Dikarya</taxon>
        <taxon>Ascomycota</taxon>
        <taxon>Pezizomycotina</taxon>
        <taxon>Dothideomycetes</taxon>
        <taxon>Pleosporomycetidae</taxon>
        <taxon>Pleosporales</taxon>
        <taxon>Pleosporineae</taxon>
        <taxon>Phaeosphaeriaceae</taxon>
        <taxon>Paraphoma</taxon>
    </lineage>
</organism>
<keyword evidence="6" id="KW-1185">Reference proteome</keyword>
<dbReference type="InterPro" id="IPR036770">
    <property type="entry name" value="Ankyrin_rpt-contain_sf"/>
</dbReference>
<feature type="repeat" description="ANK" evidence="2">
    <location>
        <begin position="1092"/>
        <end position="1124"/>
    </location>
</feature>
<dbReference type="EMBL" id="JAGMVJ010000008">
    <property type="protein sequence ID" value="KAH7088133.1"/>
    <property type="molecule type" value="Genomic_DNA"/>
</dbReference>
<sequence length="1187" mass="132397">MYLLQIGDDNDFSLVEFASNSAPRYAILSHTWGSDDEEVTFQDMKHGTGNSKIGYRKILFCGKQAASDGIQHFWVDSCCIDKTNSQQLQEAINSMFRWYQNAARCYVYLSDVSDGISSRDNEPSRSWKLEFRRSRWFTRGWTLQELIAPSTVEFFSREGTCLGNKQSLETTIHEITEIALEALRGPSLSQFSKDERLAWAAKRETQREEDAAYCLLGIFGVFMPLIYGEGRESAMTRLEEHIDKTLKEPLLSLDKEQKRMLINSLRFEQMDARHLTIKKAHSKTCEWLLKKSEFLDWLDTDKLNEHHGFLWIRGKPGTGKSTLMKYALAHARKTMKGKVVISFFFNARGADIEKSTIGTYRSLLLQLLERLPTLQRVFNSLEISQSSIGPNYEWSIGALETALEQAIMLLRDCSLVCFIDALDECDEQQIREMIRFFERVGELAVLAGIGFQICFSSRHYPNITIRNGISLVLEGQEGHNQDISNYLESELKIGRNEVAQQIRSELQEKATGVFMWVVLVVDILNKEYDRGRIHALRRRLHDIPGDLHELFRDILTRDSHNKEDLVLCIQWVLFARHPLNLEQLYFAILSGVDPEAVSSWNQDEVTQDVMRRFILDCSKGFTEITTSKLQKDRKVQFIHESVRDFLLKEEGLGNIWPDLRSNFYGQSHERLKQCCLNYIKVDAISLLELPVTFPRDLKRKAAALRKSAIENFPFLDYAAQNVLCHADVAEGSDITQVDFLDAFPLPQWVKLTNLLEKHKARRHTEQVSLLYVLAEFNMANLLRARSPGPLCLEIGEERYGCAFLAAAATRSKDALRVCMESLEVHQSTCSNDRRRQEQRHAKDVEALVGLGRQWEYSGKRGLLSYAAELGQATMAAYLIDQRNLDLDAEDPNGQTPLWLAIQNENDAVVELLLSTKKVDINKTNRDNKTPLYHAAENGSELVVQMLLDAGANVRAQGGNLGNALQAASSVGSEAVIRLLIDAGADVNAQGGHFDNALQAASCIQGSEAVVRLLLDAGANVHAQGGYYGNALQAASYKGSEAVVWLLLAAGADVNAKGGEYGNALQAASREGSKAIVRLLIVAGADVNAKGGSFGNALQAASSNGNEAVVRLLLHAGADVNAKGGYFDNALQAASAKGSFAVVWLLLSAGADVNAWSNNSAYSSALQAAEARGHETVARLLRYQGAVA</sequence>
<dbReference type="PROSITE" id="PS50297">
    <property type="entry name" value="ANK_REP_REGION"/>
    <property type="match status" value="3"/>
</dbReference>
<dbReference type="Gene3D" id="1.25.40.20">
    <property type="entry name" value="Ankyrin repeat-containing domain"/>
    <property type="match status" value="3"/>
</dbReference>
<evidence type="ECO:0000259" key="4">
    <source>
        <dbReference type="Pfam" id="PF24883"/>
    </source>
</evidence>
<dbReference type="PRINTS" id="PR01415">
    <property type="entry name" value="ANKYRIN"/>
</dbReference>
<feature type="repeat" description="ANK" evidence="2">
    <location>
        <begin position="1125"/>
        <end position="1157"/>
    </location>
</feature>
<dbReference type="PANTHER" id="PTHR10622">
    <property type="entry name" value="HET DOMAIN-CONTAINING PROTEIN"/>
    <property type="match status" value="1"/>
</dbReference>
<keyword evidence="2" id="KW-0040">ANK repeat</keyword>
<evidence type="ECO:0000256" key="1">
    <source>
        <dbReference type="ARBA" id="ARBA00022737"/>
    </source>
</evidence>
<feature type="domain" description="Nephrocystin 3-like N-terminal" evidence="4">
    <location>
        <begin position="284"/>
        <end position="458"/>
    </location>
</feature>
<dbReference type="Proteomes" id="UP000813461">
    <property type="component" value="Unassembled WGS sequence"/>
</dbReference>
<dbReference type="PROSITE" id="PS50088">
    <property type="entry name" value="ANK_REPEAT"/>
    <property type="match status" value="5"/>
</dbReference>
<name>A0A8K0VYN7_9PLEO</name>
<evidence type="ECO:0000259" key="3">
    <source>
        <dbReference type="Pfam" id="PF06985"/>
    </source>
</evidence>
<feature type="repeat" description="ANK" evidence="2">
    <location>
        <begin position="1059"/>
        <end position="1091"/>
    </location>
</feature>
<evidence type="ECO:0000313" key="5">
    <source>
        <dbReference type="EMBL" id="KAH7088133.1"/>
    </source>
</evidence>
<dbReference type="Pfam" id="PF00023">
    <property type="entry name" value="Ank"/>
    <property type="match status" value="1"/>
</dbReference>
<dbReference type="Pfam" id="PF24883">
    <property type="entry name" value="NPHP3_N"/>
    <property type="match status" value="1"/>
</dbReference>
<dbReference type="InterPro" id="IPR010730">
    <property type="entry name" value="HET"/>
</dbReference>
<proteinExistence type="predicted"/>
<evidence type="ECO:0000313" key="6">
    <source>
        <dbReference type="Proteomes" id="UP000813461"/>
    </source>
</evidence>
<evidence type="ECO:0008006" key="7">
    <source>
        <dbReference type="Google" id="ProtNLM"/>
    </source>
</evidence>
<dbReference type="InterPro" id="IPR002110">
    <property type="entry name" value="Ankyrin_rpt"/>
</dbReference>
<dbReference type="SUPFAM" id="SSF48403">
    <property type="entry name" value="Ankyrin repeat"/>
    <property type="match status" value="1"/>
</dbReference>
<comment type="caution">
    <text evidence="5">The sequence shown here is derived from an EMBL/GenBank/DDBJ whole genome shotgun (WGS) entry which is preliminary data.</text>
</comment>
<dbReference type="SMART" id="SM00248">
    <property type="entry name" value="ANK"/>
    <property type="match status" value="10"/>
</dbReference>
<gene>
    <name evidence="5" type="ORF">FB567DRAFT_523733</name>
</gene>
<dbReference type="OrthoDB" id="194358at2759"/>
<dbReference type="PANTHER" id="PTHR10622:SF13">
    <property type="entry name" value="NACHT DOMAIN-CONTAINING PROTEIN"/>
    <property type="match status" value="1"/>
</dbReference>
<feature type="domain" description="Heterokaryon incompatibility" evidence="3">
    <location>
        <begin position="25"/>
        <end position="145"/>
    </location>
</feature>
<dbReference type="InterPro" id="IPR056884">
    <property type="entry name" value="NPHP3-like_N"/>
</dbReference>